<dbReference type="InterPro" id="IPR051639">
    <property type="entry name" value="BCD1"/>
</dbReference>
<dbReference type="Proteomes" id="UP000054549">
    <property type="component" value="Unassembled WGS sequence"/>
</dbReference>
<evidence type="ECO:0000256" key="8">
    <source>
        <dbReference type="SAM" id="MobiDB-lite"/>
    </source>
</evidence>
<dbReference type="HOGENOM" id="CLU_025524_1_0_1"/>
<feature type="compositionally biased region" description="Acidic residues" evidence="8">
    <location>
        <begin position="391"/>
        <end position="406"/>
    </location>
</feature>
<keyword evidence="11" id="KW-1185">Reference proteome</keyword>
<dbReference type="InterPro" id="IPR007529">
    <property type="entry name" value="Znf_HIT"/>
</dbReference>
<evidence type="ECO:0000256" key="4">
    <source>
        <dbReference type="ARBA" id="ARBA00022833"/>
    </source>
</evidence>
<dbReference type="FunCoup" id="A0A0C2SXL8">
    <property type="interactions" value="16"/>
</dbReference>
<dbReference type="AlphaFoldDB" id="A0A0C2SXL8"/>
<feature type="domain" description="HIT-type" evidence="9">
    <location>
        <begin position="23"/>
        <end position="57"/>
    </location>
</feature>
<evidence type="ECO:0000256" key="1">
    <source>
        <dbReference type="ARBA" id="ARBA00022553"/>
    </source>
</evidence>
<dbReference type="GO" id="GO:0000463">
    <property type="term" value="P:maturation of LSU-rRNA from tricistronic rRNA transcript (SSU-rRNA, 5.8S rRNA, LSU-rRNA)"/>
    <property type="evidence" value="ECO:0007669"/>
    <property type="project" value="TreeGrafter"/>
</dbReference>
<feature type="compositionally biased region" description="Acidic residues" evidence="8">
    <location>
        <begin position="357"/>
        <end position="368"/>
    </location>
</feature>
<evidence type="ECO:0000256" key="2">
    <source>
        <dbReference type="ARBA" id="ARBA00022723"/>
    </source>
</evidence>
<dbReference type="EMBL" id="KN818229">
    <property type="protein sequence ID" value="KIL68260.1"/>
    <property type="molecule type" value="Genomic_DNA"/>
</dbReference>
<name>A0A0C2SXL8_AMAMK</name>
<gene>
    <name evidence="10" type="ORF">M378DRAFT_72325</name>
</gene>
<dbReference type="PANTHER" id="PTHR13483:SF3">
    <property type="entry name" value="BOX C_D SNORNA PROTEIN 1"/>
    <property type="match status" value="1"/>
</dbReference>
<dbReference type="PANTHER" id="PTHR13483">
    <property type="entry name" value="BOX C_D SNORNA PROTEIN 1-RELATED"/>
    <property type="match status" value="1"/>
</dbReference>
<evidence type="ECO:0000313" key="11">
    <source>
        <dbReference type="Proteomes" id="UP000054549"/>
    </source>
</evidence>
<protein>
    <recommendedName>
        <fullName evidence="9">HIT-type domain-containing protein</fullName>
    </recommendedName>
</protein>
<comment type="function">
    <text evidence="5">Required for box C/D snoRNAs accumulation involved in snoRNA processing, snoRNA transport to the nucleolus and ribosome biogenesis.</text>
</comment>
<proteinExistence type="inferred from homology"/>
<dbReference type="Gene3D" id="3.30.60.190">
    <property type="match status" value="1"/>
</dbReference>
<sequence length="406" mass="45520">MDHDEVKAGSSTLPIAAAPKPKCAECKVKEAIYACPRCSLRSCSAKCSASHKKAQNCSGERNKAAYVSMNKYTWGTMMNDYVFLEDMGRKVGDWGNEIVRGGYGAAGKARENAPGKRKWTRTKKDILKLRLEARDIEMELLPQGMQRKKINQSYWDFKKKTALLTIEFRLITPGEPPFTLVTHRNDMNTQLLKLIQGHISRAKKNNVPPWVQTLVIPDVDDPESFTPPHFVMPAPRAVVPTMELCSYQDKILYYRFDPTELLSTLLKGTQFVEFPTVEVWQEFDGTVIDRAGVVSRVGEGRSGAKRRKLSKEALTGLVGAYGSDDSEEDAEKVRNVSSTLVEYDESTGEGMSTDEGSQGEDEEGDEKIDVDPATLLRLVQEARQSGHWKQDEDEIDWGELSEEEPS</sequence>
<evidence type="ECO:0000256" key="3">
    <source>
        <dbReference type="ARBA" id="ARBA00022771"/>
    </source>
</evidence>
<dbReference type="GO" id="GO:0000492">
    <property type="term" value="P:box C/D snoRNP assembly"/>
    <property type="evidence" value="ECO:0007669"/>
    <property type="project" value="TreeGrafter"/>
</dbReference>
<keyword evidence="3 7" id="KW-0863">Zinc-finger</keyword>
<keyword evidence="1" id="KW-0597">Phosphoprotein</keyword>
<dbReference type="OrthoDB" id="272357at2759"/>
<dbReference type="CDD" id="cd23023">
    <property type="entry name" value="zf-HIT_BCD1"/>
    <property type="match status" value="1"/>
</dbReference>
<dbReference type="SUPFAM" id="SSF144232">
    <property type="entry name" value="HIT/MYND zinc finger-like"/>
    <property type="match status" value="1"/>
</dbReference>
<evidence type="ECO:0000256" key="5">
    <source>
        <dbReference type="ARBA" id="ARBA00049598"/>
    </source>
</evidence>
<feature type="region of interest" description="Disordered" evidence="8">
    <location>
        <begin position="340"/>
        <end position="406"/>
    </location>
</feature>
<accession>A0A0C2SXL8</accession>
<dbReference type="GO" id="GO:0008270">
    <property type="term" value="F:zinc ion binding"/>
    <property type="evidence" value="ECO:0007669"/>
    <property type="project" value="UniProtKB-UniRule"/>
</dbReference>
<dbReference type="GO" id="GO:0070761">
    <property type="term" value="C:pre-snoRNP complex"/>
    <property type="evidence" value="ECO:0007669"/>
    <property type="project" value="TreeGrafter"/>
</dbReference>
<evidence type="ECO:0000256" key="6">
    <source>
        <dbReference type="ARBA" id="ARBA00049654"/>
    </source>
</evidence>
<dbReference type="InParanoid" id="A0A0C2SXL8"/>
<dbReference type="Pfam" id="PF25790">
    <property type="entry name" value="BCD1"/>
    <property type="match status" value="1"/>
</dbReference>
<keyword evidence="4" id="KW-0862">Zinc</keyword>
<dbReference type="InterPro" id="IPR057721">
    <property type="entry name" value="BCD1_alpha/beta"/>
</dbReference>
<evidence type="ECO:0000313" key="10">
    <source>
        <dbReference type="EMBL" id="KIL68260.1"/>
    </source>
</evidence>
<reference evidence="10 11" key="1">
    <citation type="submission" date="2014-04" db="EMBL/GenBank/DDBJ databases">
        <title>Evolutionary Origins and Diversification of the Mycorrhizal Mutualists.</title>
        <authorList>
            <consortium name="DOE Joint Genome Institute"/>
            <consortium name="Mycorrhizal Genomics Consortium"/>
            <person name="Kohler A."/>
            <person name="Kuo A."/>
            <person name="Nagy L.G."/>
            <person name="Floudas D."/>
            <person name="Copeland A."/>
            <person name="Barry K.W."/>
            <person name="Cichocki N."/>
            <person name="Veneault-Fourrey C."/>
            <person name="LaButti K."/>
            <person name="Lindquist E.A."/>
            <person name="Lipzen A."/>
            <person name="Lundell T."/>
            <person name="Morin E."/>
            <person name="Murat C."/>
            <person name="Riley R."/>
            <person name="Ohm R."/>
            <person name="Sun H."/>
            <person name="Tunlid A."/>
            <person name="Henrissat B."/>
            <person name="Grigoriev I.V."/>
            <person name="Hibbett D.S."/>
            <person name="Martin F."/>
        </authorList>
    </citation>
    <scope>NUCLEOTIDE SEQUENCE [LARGE SCALE GENOMIC DNA]</scope>
    <source>
        <strain evidence="10 11">Koide BX008</strain>
    </source>
</reference>
<comment type="similarity">
    <text evidence="6">Belongs to the BCD1 family.</text>
</comment>
<evidence type="ECO:0000256" key="7">
    <source>
        <dbReference type="PROSITE-ProRule" id="PRU00453"/>
    </source>
</evidence>
<dbReference type="GO" id="GO:0005634">
    <property type="term" value="C:nucleus"/>
    <property type="evidence" value="ECO:0007669"/>
    <property type="project" value="TreeGrafter"/>
</dbReference>
<organism evidence="10 11">
    <name type="scientific">Amanita muscaria (strain Koide BX008)</name>
    <dbReference type="NCBI Taxonomy" id="946122"/>
    <lineage>
        <taxon>Eukaryota</taxon>
        <taxon>Fungi</taxon>
        <taxon>Dikarya</taxon>
        <taxon>Basidiomycota</taxon>
        <taxon>Agaricomycotina</taxon>
        <taxon>Agaricomycetes</taxon>
        <taxon>Agaricomycetidae</taxon>
        <taxon>Agaricales</taxon>
        <taxon>Pluteineae</taxon>
        <taxon>Amanitaceae</taxon>
        <taxon>Amanita</taxon>
    </lineage>
</organism>
<dbReference type="PROSITE" id="PS51083">
    <property type="entry name" value="ZF_HIT"/>
    <property type="match status" value="1"/>
</dbReference>
<dbReference type="STRING" id="946122.A0A0C2SXL8"/>
<keyword evidence="2" id="KW-0479">Metal-binding</keyword>
<evidence type="ECO:0000259" key="9">
    <source>
        <dbReference type="PROSITE" id="PS51083"/>
    </source>
</evidence>
<dbReference type="GO" id="GO:0048254">
    <property type="term" value="P:snoRNA localization"/>
    <property type="evidence" value="ECO:0007669"/>
    <property type="project" value="TreeGrafter"/>
</dbReference>